<dbReference type="GO" id="GO:0005886">
    <property type="term" value="C:plasma membrane"/>
    <property type="evidence" value="ECO:0007669"/>
    <property type="project" value="UniProtKB-SubCell"/>
</dbReference>
<evidence type="ECO:0000256" key="4">
    <source>
        <dbReference type="ARBA" id="ARBA00022519"/>
    </source>
</evidence>
<sequence length="188" mass="20345">MTQKADTISVRRLLERCCQAAAVLGGLLVAALAIMTVCSIAGRWIASLPYLSALPGLGWVGPVSGDYELVEMGTATAIFLFLPYCHLRGGHVTVDLIVMHAPRIVQRATAVIAEVLFTVVSAIMTWRLYHGLLDKQRYMETSMLLGIPLWWGYAAGIAGFALLTLVCLYRSFASLRATPDSDTQVGDA</sequence>
<evidence type="ECO:0000256" key="5">
    <source>
        <dbReference type="ARBA" id="ARBA00022692"/>
    </source>
</evidence>
<evidence type="ECO:0000256" key="2">
    <source>
        <dbReference type="ARBA" id="ARBA00022448"/>
    </source>
</evidence>
<keyword evidence="2 9" id="KW-0813">Transport</keyword>
<dbReference type="AlphaFoldDB" id="A0A1I3G4C9"/>
<dbReference type="Pfam" id="PF04290">
    <property type="entry name" value="DctQ"/>
    <property type="match status" value="1"/>
</dbReference>
<dbReference type="PANTHER" id="PTHR35011">
    <property type="entry name" value="2,3-DIKETO-L-GULONATE TRAP TRANSPORTER SMALL PERMEASE PROTEIN YIAM"/>
    <property type="match status" value="1"/>
</dbReference>
<comment type="similarity">
    <text evidence="8 9">Belongs to the TRAP transporter small permease family.</text>
</comment>
<feature type="transmembrane region" description="Helical" evidence="9">
    <location>
        <begin position="69"/>
        <end position="87"/>
    </location>
</feature>
<evidence type="ECO:0000256" key="9">
    <source>
        <dbReference type="RuleBase" id="RU369079"/>
    </source>
</evidence>
<evidence type="ECO:0000256" key="6">
    <source>
        <dbReference type="ARBA" id="ARBA00022989"/>
    </source>
</evidence>
<keyword evidence="4 9" id="KW-0997">Cell inner membrane</keyword>
<evidence type="ECO:0000256" key="1">
    <source>
        <dbReference type="ARBA" id="ARBA00004429"/>
    </source>
</evidence>
<keyword evidence="12" id="KW-1185">Reference proteome</keyword>
<comment type="subcellular location">
    <subcellularLocation>
        <location evidence="1 9">Cell inner membrane</location>
        <topology evidence="1 9">Multi-pass membrane protein</topology>
    </subcellularLocation>
</comment>
<dbReference type="InterPro" id="IPR055348">
    <property type="entry name" value="DctQ"/>
</dbReference>
<evidence type="ECO:0000256" key="7">
    <source>
        <dbReference type="ARBA" id="ARBA00023136"/>
    </source>
</evidence>
<organism evidence="11 12">
    <name type="scientific">Modicisalibacter xianhensis</name>
    <dbReference type="NCBI Taxonomy" id="442341"/>
    <lineage>
        <taxon>Bacteria</taxon>
        <taxon>Pseudomonadati</taxon>
        <taxon>Pseudomonadota</taxon>
        <taxon>Gammaproteobacteria</taxon>
        <taxon>Oceanospirillales</taxon>
        <taxon>Halomonadaceae</taxon>
        <taxon>Modicisalibacter</taxon>
    </lineage>
</organism>
<keyword evidence="3" id="KW-1003">Cell membrane</keyword>
<feature type="transmembrane region" description="Helical" evidence="9">
    <location>
        <begin position="149"/>
        <end position="169"/>
    </location>
</feature>
<dbReference type="Proteomes" id="UP000199040">
    <property type="component" value="Unassembled WGS sequence"/>
</dbReference>
<feature type="domain" description="Tripartite ATP-independent periplasmic transporters DctQ component" evidence="10">
    <location>
        <begin position="62"/>
        <end position="176"/>
    </location>
</feature>
<feature type="transmembrane region" description="Helical" evidence="9">
    <location>
        <begin position="108"/>
        <end position="129"/>
    </location>
</feature>
<proteinExistence type="inferred from homology"/>
<protein>
    <recommendedName>
        <fullName evidence="9">TRAP transporter small permease protein</fullName>
    </recommendedName>
</protein>
<comment type="function">
    <text evidence="9">Part of the tripartite ATP-independent periplasmic (TRAP) transport system.</text>
</comment>
<accession>A0A1I3G4C9</accession>
<dbReference type="EMBL" id="FOPY01000025">
    <property type="protein sequence ID" value="SFI18041.1"/>
    <property type="molecule type" value="Genomic_DNA"/>
</dbReference>
<feature type="transmembrane region" description="Helical" evidence="9">
    <location>
        <begin position="21"/>
        <end position="46"/>
    </location>
</feature>
<name>A0A1I3G4C9_9GAMM</name>
<dbReference type="InterPro" id="IPR007387">
    <property type="entry name" value="TRAP_DctQ"/>
</dbReference>
<dbReference type="STRING" id="442341.SAMN04487959_1257"/>
<keyword evidence="7 9" id="KW-0472">Membrane</keyword>
<keyword evidence="6 9" id="KW-1133">Transmembrane helix</keyword>
<evidence type="ECO:0000259" key="10">
    <source>
        <dbReference type="Pfam" id="PF04290"/>
    </source>
</evidence>
<reference evidence="11 12" key="1">
    <citation type="submission" date="2016-10" db="EMBL/GenBank/DDBJ databases">
        <authorList>
            <person name="de Groot N.N."/>
        </authorList>
    </citation>
    <scope>NUCLEOTIDE SEQUENCE [LARGE SCALE GENOMIC DNA]</scope>
    <source>
        <strain evidence="11 12">CGMCC 1.6848</strain>
    </source>
</reference>
<evidence type="ECO:0000256" key="8">
    <source>
        <dbReference type="ARBA" id="ARBA00038436"/>
    </source>
</evidence>
<evidence type="ECO:0000313" key="11">
    <source>
        <dbReference type="EMBL" id="SFI18041.1"/>
    </source>
</evidence>
<evidence type="ECO:0000313" key="12">
    <source>
        <dbReference type="Proteomes" id="UP000199040"/>
    </source>
</evidence>
<gene>
    <name evidence="11" type="ORF">SAMN04487959_1257</name>
</gene>
<keyword evidence="5 9" id="KW-0812">Transmembrane</keyword>
<evidence type="ECO:0000256" key="3">
    <source>
        <dbReference type="ARBA" id="ARBA00022475"/>
    </source>
</evidence>
<dbReference type="GO" id="GO:0022857">
    <property type="term" value="F:transmembrane transporter activity"/>
    <property type="evidence" value="ECO:0007669"/>
    <property type="project" value="UniProtKB-UniRule"/>
</dbReference>
<comment type="subunit">
    <text evidence="9">The complex comprises the extracytoplasmic solute receptor protein and the two transmembrane proteins.</text>
</comment>
<dbReference type="GO" id="GO:0015740">
    <property type="term" value="P:C4-dicarboxylate transport"/>
    <property type="evidence" value="ECO:0007669"/>
    <property type="project" value="TreeGrafter"/>
</dbReference>
<dbReference type="PANTHER" id="PTHR35011:SF10">
    <property type="entry name" value="TRAP TRANSPORTER SMALL PERMEASE PROTEIN"/>
    <property type="match status" value="1"/>
</dbReference>